<dbReference type="PANTHER" id="PTHR35301:SF1">
    <property type="entry name" value="CLAVATA3_ESR (CLE)-RELATED PROTEIN 41-RELATED"/>
    <property type="match status" value="1"/>
</dbReference>
<dbReference type="EMBL" id="PGOL01000793">
    <property type="protein sequence ID" value="PKI64796.1"/>
    <property type="molecule type" value="Genomic_DNA"/>
</dbReference>
<dbReference type="PANTHER" id="PTHR35301">
    <property type="entry name" value="CLAVATA3/ESR (CLE)-RELATED PROTEIN 41-RELATED"/>
    <property type="match status" value="1"/>
</dbReference>
<dbReference type="GeneID" id="116215939"/>
<evidence type="ECO:0000313" key="1">
    <source>
        <dbReference type="EMBL" id="PKI64796.1"/>
    </source>
</evidence>
<name>A0A2I0KAL2_PUNGR</name>
<evidence type="ECO:0000313" key="2">
    <source>
        <dbReference type="Proteomes" id="UP000233551"/>
    </source>
</evidence>
<comment type="caution">
    <text evidence="1">The sequence shown here is derived from an EMBL/GenBank/DDBJ whole genome shotgun (WGS) entry which is preliminary data.</text>
</comment>
<dbReference type="GO" id="GO:0033612">
    <property type="term" value="F:receptor serine/threonine kinase binding"/>
    <property type="evidence" value="ECO:0007669"/>
    <property type="project" value="InterPro"/>
</dbReference>
<reference evidence="1 2" key="1">
    <citation type="submission" date="2017-11" db="EMBL/GenBank/DDBJ databases">
        <title>De-novo sequencing of pomegranate (Punica granatum L.) genome.</title>
        <authorList>
            <person name="Akparov Z."/>
            <person name="Amiraslanov A."/>
            <person name="Hajiyeva S."/>
            <person name="Abbasov M."/>
            <person name="Kaur K."/>
            <person name="Hamwieh A."/>
            <person name="Solovyev V."/>
            <person name="Salamov A."/>
            <person name="Braich B."/>
            <person name="Kosarev P."/>
            <person name="Mahmoud A."/>
            <person name="Hajiyev E."/>
            <person name="Babayeva S."/>
            <person name="Izzatullayeva V."/>
            <person name="Mammadov A."/>
            <person name="Mammadov A."/>
            <person name="Sharifova S."/>
            <person name="Ojaghi J."/>
            <person name="Eynullazada K."/>
            <person name="Bayramov B."/>
            <person name="Abdulazimova A."/>
            <person name="Shahmuradov I."/>
        </authorList>
    </citation>
    <scope>NUCLEOTIDE SEQUENCE [LARGE SCALE GENOMIC DNA]</scope>
    <source>
        <strain evidence="2">cv. AG2017</strain>
        <tissue evidence="1">Leaf</tissue>
    </source>
</reference>
<dbReference type="InterPro" id="IPR037495">
    <property type="entry name" value="CLE41/42/44"/>
</dbReference>
<gene>
    <name evidence="1" type="ORF">CRG98_014792</name>
</gene>
<proteinExistence type="predicted"/>
<keyword evidence="2" id="KW-1185">Reference proteome</keyword>
<protein>
    <submittedName>
        <fullName evidence="1">Uncharacterized protein</fullName>
    </submittedName>
</protein>
<dbReference type="GO" id="GO:0048046">
    <property type="term" value="C:apoplast"/>
    <property type="evidence" value="ECO:0007669"/>
    <property type="project" value="TreeGrafter"/>
</dbReference>
<dbReference type="OrthoDB" id="759183at2759"/>
<accession>A0A2I0KAL2</accession>
<dbReference type="AlphaFoldDB" id="A0A2I0KAL2"/>
<dbReference type="GO" id="GO:0010089">
    <property type="term" value="P:xylem development"/>
    <property type="evidence" value="ECO:0007669"/>
    <property type="project" value="InterPro"/>
</dbReference>
<dbReference type="Proteomes" id="UP000233551">
    <property type="component" value="Unassembled WGS sequence"/>
</dbReference>
<organism evidence="1 2">
    <name type="scientific">Punica granatum</name>
    <name type="common">Pomegranate</name>
    <dbReference type="NCBI Taxonomy" id="22663"/>
    <lineage>
        <taxon>Eukaryota</taxon>
        <taxon>Viridiplantae</taxon>
        <taxon>Streptophyta</taxon>
        <taxon>Embryophyta</taxon>
        <taxon>Tracheophyta</taxon>
        <taxon>Spermatophyta</taxon>
        <taxon>Magnoliopsida</taxon>
        <taxon>eudicotyledons</taxon>
        <taxon>Gunneridae</taxon>
        <taxon>Pentapetalae</taxon>
        <taxon>rosids</taxon>
        <taxon>malvids</taxon>
        <taxon>Myrtales</taxon>
        <taxon>Lythraceae</taxon>
        <taxon>Punica</taxon>
    </lineage>
</organism>
<sequence length="123" mass="13643">MDIDLLWAIGGWFLFFDCMATITTTTRTSPIPKTRNIIAVLALLLFVFLVSTRHVDQHPAVLLMASSSVSITSRRLLSENSVNFHPKPSTANKRHRSSSSTPRREFEAGAHEVPSGPNPISNR</sequence>